<name>A0ABM9PQZ0_9FLAO</name>
<proteinExistence type="predicted"/>
<evidence type="ECO:0000313" key="2">
    <source>
        <dbReference type="EMBL" id="CAL2108208.1"/>
    </source>
</evidence>
<keyword evidence="3" id="KW-1185">Reference proteome</keyword>
<protein>
    <submittedName>
        <fullName evidence="2">Uncharacterized protein</fullName>
    </submittedName>
</protein>
<sequence>MSNTPTINSLIRSIGTIKVEAFIKLWLIDLNLTLDLKKPLKEHQIDQIAMNVVNKYRSLNIADINLVFQRAKNGFYGDFYDRITVPTVLKWFRVYFEDRCSTAASKSYQNHIQHKSAFANTPRSSENTLVDRLNQAEARYKKAYERSQAAERIKKVKQKLNKIINPH</sequence>
<organism evidence="2 3">
    <name type="scientific">Tenacibaculum vairaonense</name>
    <dbReference type="NCBI Taxonomy" id="3137860"/>
    <lineage>
        <taxon>Bacteria</taxon>
        <taxon>Pseudomonadati</taxon>
        <taxon>Bacteroidota</taxon>
        <taxon>Flavobacteriia</taxon>
        <taxon>Flavobacteriales</taxon>
        <taxon>Flavobacteriaceae</taxon>
        <taxon>Tenacibaculum</taxon>
    </lineage>
</organism>
<dbReference type="EMBL" id="CAXJRC010000043">
    <property type="protein sequence ID" value="CAL2108208.1"/>
    <property type="molecule type" value="Genomic_DNA"/>
</dbReference>
<evidence type="ECO:0000313" key="3">
    <source>
        <dbReference type="Proteomes" id="UP001497602"/>
    </source>
</evidence>
<accession>A0ABM9PQZ0</accession>
<keyword evidence="1" id="KW-0175">Coiled coil</keyword>
<reference evidence="2 3" key="1">
    <citation type="submission" date="2024-05" db="EMBL/GenBank/DDBJ databases">
        <authorList>
            <person name="Duchaud E."/>
        </authorList>
    </citation>
    <scope>NUCLEOTIDE SEQUENCE [LARGE SCALE GENOMIC DNA]</scope>
    <source>
        <strain evidence="2">Ena-SAMPLE-TAB-13-05-2024-13:56:06:370-140305</strain>
    </source>
</reference>
<gene>
    <name evidence="2" type="ORF">T190115A13A_60203</name>
</gene>
<dbReference type="RefSeq" id="WP_348739786.1">
    <property type="nucleotide sequence ID" value="NZ_CAXJRC010000043.1"/>
</dbReference>
<evidence type="ECO:0000256" key="1">
    <source>
        <dbReference type="SAM" id="Coils"/>
    </source>
</evidence>
<dbReference type="Proteomes" id="UP001497602">
    <property type="component" value="Unassembled WGS sequence"/>
</dbReference>
<comment type="caution">
    <text evidence="2">The sequence shown here is derived from an EMBL/GenBank/DDBJ whole genome shotgun (WGS) entry which is preliminary data.</text>
</comment>
<feature type="coiled-coil region" evidence="1">
    <location>
        <begin position="126"/>
        <end position="153"/>
    </location>
</feature>